<dbReference type="AlphaFoldDB" id="A0A2H6LPA3"/>
<keyword evidence="2" id="KW-1185">Reference proteome</keyword>
<reference evidence="2" key="1">
    <citation type="journal article" date="2018" name="Genome Announc.">
        <title>Draft Genome Sequence of the Nitrogen-Fixing and Hormogonia-Inducing Cyanobacterium Nostoc cycadae Strain WK-1, Isolated from the Coralloid Roots of Cycas revoluta.</title>
        <authorList>
            <person name="Kanesaki Y."/>
            <person name="Hirose M."/>
            <person name="Hirose Y."/>
            <person name="Fujisawa T."/>
            <person name="Nakamura Y."/>
            <person name="Watanabe S."/>
            <person name="Matsunaga S."/>
            <person name="Uchida H."/>
            <person name="Murakami A."/>
        </authorList>
    </citation>
    <scope>NUCLEOTIDE SEQUENCE [LARGE SCALE GENOMIC DNA]</scope>
    <source>
        <strain evidence="2">WK-1</strain>
    </source>
</reference>
<accession>A0A2H6LPA3</accession>
<evidence type="ECO:0000313" key="2">
    <source>
        <dbReference type="Proteomes" id="UP000236527"/>
    </source>
</evidence>
<gene>
    <name evidence="1" type="ORF">NCWK1_4830</name>
</gene>
<dbReference type="Proteomes" id="UP000236527">
    <property type="component" value="Unassembled WGS sequence"/>
</dbReference>
<dbReference type="EMBL" id="BDGE01000095">
    <property type="protein sequence ID" value="GBE95048.1"/>
    <property type="molecule type" value="Genomic_DNA"/>
</dbReference>
<organism evidence="1 2">
    <name type="scientific">Nostoc cycadae WK-1</name>
    <dbReference type="NCBI Taxonomy" id="1861711"/>
    <lineage>
        <taxon>Bacteria</taxon>
        <taxon>Bacillati</taxon>
        <taxon>Cyanobacteriota</taxon>
        <taxon>Cyanophyceae</taxon>
        <taxon>Nostocales</taxon>
        <taxon>Nostocaceae</taxon>
        <taxon>Nostoc</taxon>
    </lineage>
</organism>
<sequence>MTKVGHHLQAKEIKEQLQSLIEQSSSIDPNLAKKLDEINRWVKDIKLGSLTAKPFVLAFLLEVITDSTIWLLIKSLPSAAEQQAKLAQMTPNERYWYGYLFPKWINATDSKFYIWKQKLMSGEFNQVDDDIIKSIAQDIVSREGSFWQRYIADLSMATDLIVSSRNNQPLCIQVTSVSEELSNQKYHDWKNTLNLWEIERGLFVSYNPKDTNFINQLVNVALYNSDYLAEGKYLKFA</sequence>
<proteinExistence type="predicted"/>
<name>A0A2H6LPA3_9NOSO</name>
<protein>
    <submittedName>
        <fullName evidence="1">Uncharacterized protein</fullName>
    </submittedName>
</protein>
<comment type="caution">
    <text evidence="1">The sequence shown here is derived from an EMBL/GenBank/DDBJ whole genome shotgun (WGS) entry which is preliminary data.</text>
</comment>
<evidence type="ECO:0000313" key="1">
    <source>
        <dbReference type="EMBL" id="GBE95048.1"/>
    </source>
</evidence>